<evidence type="ECO:0000256" key="4">
    <source>
        <dbReference type="ARBA" id="ARBA00023136"/>
    </source>
</evidence>
<dbReference type="PANTHER" id="PTHR23514">
    <property type="entry name" value="BYPASS OF STOP CODON PROTEIN 6"/>
    <property type="match status" value="1"/>
</dbReference>
<sequence>MMNKMTQYCDNPDKSLRPAFRFVIETSVYIYYSYQSQILYLMTAKTRQSTLQPGVAQQISTRLAFFISGLGMAAWAPLVPFAKERIGLNDASLGLLLLCIGVGSMLAMPLTGVLTAKWGCRAVILLAGAVLCLDLPLLVLMNTPVTMALALLVFGAAMGIIDVAMNIQAVIVEKASGRAMMSGFHGLFSVGGIAGAGGVSALLWLGLSPLTAILATVALMIILLLTANKNLLQGSGEPHDGPLFVLPRGWVMFIGFLCFVMFLAEGSMLDWSAVFLTTLRGMDPSQAGMGYAVFAIAMTLGRLNGDRIVNGLGRYKVLLGGSLCAAVGIITAISIDNSIAALIGFMLVGLGASNVVPILFTAAGNQTVMPANLAVASITTIGYAGILAGPAAIGFVAQVSNLSVAFGCVALLLLTVTASARAVTR</sequence>
<gene>
    <name evidence="6" type="primary">ybjJ_1</name>
    <name evidence="6" type="ORF">ERS008472_01027</name>
</gene>
<keyword evidence="3 5" id="KW-1133">Transmembrane helix</keyword>
<feature type="transmembrane region" description="Helical" evidence="5">
    <location>
        <begin position="284"/>
        <end position="303"/>
    </location>
</feature>
<accession>A0A0T9NS35</accession>
<comment type="subcellular location">
    <subcellularLocation>
        <location evidence="1">Membrane</location>
        <topology evidence="1">Multi-pass membrane protein</topology>
    </subcellularLocation>
</comment>
<proteinExistence type="predicted"/>
<dbReference type="GO" id="GO:0016020">
    <property type="term" value="C:membrane"/>
    <property type="evidence" value="ECO:0007669"/>
    <property type="project" value="UniProtKB-SubCell"/>
</dbReference>
<dbReference type="Proteomes" id="UP000041882">
    <property type="component" value="Unassembled WGS sequence"/>
</dbReference>
<dbReference type="CDD" id="cd17393">
    <property type="entry name" value="MFS_MosC_like"/>
    <property type="match status" value="1"/>
</dbReference>
<reference evidence="7" key="1">
    <citation type="submission" date="2015-03" db="EMBL/GenBank/DDBJ databases">
        <authorList>
            <consortium name="Pathogen Informatics"/>
            <person name="Murphy D."/>
        </authorList>
    </citation>
    <scope>NUCLEOTIDE SEQUENCE [LARGE SCALE GENOMIC DNA]</scope>
    <source>
        <strain evidence="7">IP6945</strain>
    </source>
</reference>
<dbReference type="Pfam" id="PF07690">
    <property type="entry name" value="MFS_1"/>
    <property type="match status" value="1"/>
</dbReference>
<evidence type="ECO:0000256" key="3">
    <source>
        <dbReference type="ARBA" id="ARBA00022989"/>
    </source>
</evidence>
<name>A0A0T9NS35_9GAMM</name>
<evidence type="ECO:0000313" key="7">
    <source>
        <dbReference type="Proteomes" id="UP000041882"/>
    </source>
</evidence>
<evidence type="ECO:0000256" key="2">
    <source>
        <dbReference type="ARBA" id="ARBA00022692"/>
    </source>
</evidence>
<evidence type="ECO:0000313" key="6">
    <source>
        <dbReference type="EMBL" id="CNH27024.1"/>
    </source>
</evidence>
<feature type="transmembrane region" description="Helical" evidence="5">
    <location>
        <begin position="243"/>
        <end position="264"/>
    </location>
</feature>
<feature type="transmembrane region" description="Helical" evidence="5">
    <location>
        <begin position="184"/>
        <end position="205"/>
    </location>
</feature>
<dbReference type="Gene3D" id="1.20.1250.20">
    <property type="entry name" value="MFS general substrate transporter like domains"/>
    <property type="match status" value="2"/>
</dbReference>
<feature type="transmembrane region" description="Helical" evidence="5">
    <location>
        <begin position="94"/>
        <end position="115"/>
    </location>
</feature>
<feature type="transmembrane region" description="Helical" evidence="5">
    <location>
        <begin position="211"/>
        <end position="231"/>
    </location>
</feature>
<dbReference type="FunFam" id="1.20.1250.20:FF:000438">
    <property type="entry name" value="Major facilitator transporter"/>
    <property type="match status" value="1"/>
</dbReference>
<feature type="transmembrane region" description="Helical" evidence="5">
    <location>
        <begin position="122"/>
        <end position="141"/>
    </location>
</feature>
<feature type="transmembrane region" description="Helical" evidence="5">
    <location>
        <begin position="339"/>
        <end position="361"/>
    </location>
</feature>
<dbReference type="GO" id="GO:0022857">
    <property type="term" value="F:transmembrane transporter activity"/>
    <property type="evidence" value="ECO:0007669"/>
    <property type="project" value="InterPro"/>
</dbReference>
<evidence type="ECO:0000256" key="1">
    <source>
        <dbReference type="ARBA" id="ARBA00004141"/>
    </source>
</evidence>
<organism evidence="6 7">
    <name type="scientific">Yersinia thracica</name>
    <dbReference type="NCBI Taxonomy" id="2890319"/>
    <lineage>
        <taxon>Bacteria</taxon>
        <taxon>Pseudomonadati</taxon>
        <taxon>Pseudomonadota</taxon>
        <taxon>Gammaproteobacteria</taxon>
        <taxon>Enterobacterales</taxon>
        <taxon>Yersiniaceae</taxon>
        <taxon>Yersinia</taxon>
    </lineage>
</organism>
<dbReference type="InterPro" id="IPR011701">
    <property type="entry name" value="MFS"/>
</dbReference>
<feature type="transmembrane region" description="Helical" evidence="5">
    <location>
        <begin position="315"/>
        <end position="333"/>
    </location>
</feature>
<keyword evidence="7" id="KW-1185">Reference proteome</keyword>
<dbReference type="FunFam" id="1.20.1250.20:FF:000491">
    <property type="entry name" value="Major facilitator transporter"/>
    <property type="match status" value="1"/>
</dbReference>
<feature type="transmembrane region" description="Helical" evidence="5">
    <location>
        <begin position="402"/>
        <end position="423"/>
    </location>
</feature>
<feature type="transmembrane region" description="Helical" evidence="5">
    <location>
        <begin position="63"/>
        <end position="82"/>
    </location>
</feature>
<protein>
    <submittedName>
        <fullName evidence="6">Major facilitator transporter</fullName>
    </submittedName>
</protein>
<dbReference type="EMBL" id="CQAW01000003">
    <property type="protein sequence ID" value="CNH27024.1"/>
    <property type="molecule type" value="Genomic_DNA"/>
</dbReference>
<evidence type="ECO:0000256" key="5">
    <source>
        <dbReference type="SAM" id="Phobius"/>
    </source>
</evidence>
<dbReference type="PANTHER" id="PTHR23514:SF13">
    <property type="entry name" value="INNER MEMBRANE PROTEIN YBJJ"/>
    <property type="match status" value="1"/>
</dbReference>
<keyword evidence="4 5" id="KW-0472">Membrane</keyword>
<dbReference type="AlphaFoldDB" id="A0A0T9NS35"/>
<dbReference type="InterPro" id="IPR051788">
    <property type="entry name" value="MFS_Transporter"/>
</dbReference>
<keyword evidence="2 5" id="KW-0812">Transmembrane</keyword>
<feature type="transmembrane region" description="Helical" evidence="5">
    <location>
        <begin position="373"/>
        <end position="396"/>
    </location>
</feature>
<dbReference type="InterPro" id="IPR036259">
    <property type="entry name" value="MFS_trans_sf"/>
</dbReference>
<feature type="transmembrane region" description="Helical" evidence="5">
    <location>
        <begin position="147"/>
        <end position="172"/>
    </location>
</feature>
<dbReference type="SUPFAM" id="SSF103473">
    <property type="entry name" value="MFS general substrate transporter"/>
    <property type="match status" value="1"/>
</dbReference>